<evidence type="ECO:0000313" key="2">
    <source>
        <dbReference type="EMBL" id="CCH72991.1"/>
    </source>
</evidence>
<protein>
    <submittedName>
        <fullName evidence="2">Uncharacterized protein</fullName>
    </submittedName>
</protein>
<name>W6JWA0_9MICO</name>
<sequence>MALARRRPSHVLLALLGAALAITLVDMASGGSAAYPPALADLLAVSAVALLIANAVLAKEGEQS</sequence>
<evidence type="ECO:0000256" key="1">
    <source>
        <dbReference type="SAM" id="Phobius"/>
    </source>
</evidence>
<dbReference type="Proteomes" id="UP000035763">
    <property type="component" value="Unassembled WGS sequence"/>
</dbReference>
<dbReference type="AlphaFoldDB" id="W6JWA0"/>
<organism evidence="2 3">
    <name type="scientific">Nostocoides australiense Ben110</name>
    <dbReference type="NCBI Taxonomy" id="1193182"/>
    <lineage>
        <taxon>Bacteria</taxon>
        <taxon>Bacillati</taxon>
        <taxon>Actinomycetota</taxon>
        <taxon>Actinomycetes</taxon>
        <taxon>Micrococcales</taxon>
        <taxon>Intrasporangiaceae</taxon>
        <taxon>Nostocoides</taxon>
    </lineage>
</organism>
<evidence type="ECO:0000313" key="3">
    <source>
        <dbReference type="Proteomes" id="UP000035763"/>
    </source>
</evidence>
<feature type="transmembrane region" description="Helical" evidence="1">
    <location>
        <begin position="37"/>
        <end position="58"/>
    </location>
</feature>
<accession>W6JWA0</accession>
<reference evidence="2 3" key="1">
    <citation type="journal article" date="2013" name="ISME J.">
        <title>A metabolic model for members of the genus Tetrasphaera involved in enhanced biological phosphorus removal.</title>
        <authorList>
            <person name="Kristiansen R."/>
            <person name="Nguyen H.T.T."/>
            <person name="Saunders A.M."/>
            <person name="Nielsen J.L."/>
            <person name="Wimmer R."/>
            <person name="Le V.Q."/>
            <person name="McIlroy S.J."/>
            <person name="Petrovski S."/>
            <person name="Seviour R.J."/>
            <person name="Calteau A."/>
            <person name="Nielsen K.L."/>
            <person name="Nielsen P.H."/>
        </authorList>
    </citation>
    <scope>NUCLEOTIDE SEQUENCE [LARGE SCALE GENOMIC DNA]</scope>
    <source>
        <strain evidence="2 3">Ben110</strain>
    </source>
</reference>
<comment type="caution">
    <text evidence="2">The sequence shown here is derived from an EMBL/GenBank/DDBJ whole genome shotgun (WGS) entry which is preliminary data.</text>
</comment>
<proteinExistence type="predicted"/>
<gene>
    <name evidence="2" type="ORF">BN11_2210001</name>
</gene>
<keyword evidence="1" id="KW-0812">Transmembrane</keyword>
<dbReference type="EMBL" id="CAJA01000137">
    <property type="protein sequence ID" value="CCH72991.1"/>
    <property type="molecule type" value="Genomic_DNA"/>
</dbReference>
<keyword evidence="1" id="KW-0472">Membrane</keyword>
<keyword evidence="1" id="KW-1133">Transmembrane helix</keyword>
<keyword evidence="3" id="KW-1185">Reference proteome</keyword>